<dbReference type="eggNOG" id="arCOG07461">
    <property type="taxonomic scope" value="Archaea"/>
</dbReference>
<sequence length="84" mass="9504">MLMPVRYICGNCGYILSVFYEVGQDYYGVPTPEEVYRIHGGICPKCKHDLSMPTLNDIRITSARKYEAGVKMPVAGRKEVSIHH</sequence>
<dbReference type="AlphaFoldDB" id="D5TZW1"/>
<proteinExistence type="predicted"/>
<dbReference type="Proteomes" id="UP000002376">
    <property type="component" value="Chromosome"/>
</dbReference>
<reference evidence="2" key="2">
    <citation type="journal article" date="2010" name="Stand. Genomic Sci.">
        <title>Complete genome sequence of Thermosphaera aggregans type strain (M11TLT).</title>
        <authorList>
            <person name="Spring S."/>
            <person name="Rachel R."/>
            <person name="Lapidus A."/>
            <person name="Davenport K."/>
            <person name="Tice H."/>
            <person name="Copeland A."/>
            <person name="Cheng J.-F."/>
            <person name="Lucas S."/>
            <person name="Chen F."/>
            <person name="Nolan M."/>
            <person name="Bruce D."/>
            <person name="Goodwin L."/>
            <person name="Pitluck S."/>
            <person name="Ivanova N."/>
            <person name="Mavromatis K."/>
            <person name="Ovchinnikova G."/>
            <person name="Pati A."/>
            <person name="Chen A."/>
            <person name="Palaniappan K."/>
            <person name="Land M."/>
            <person name="Hauser L."/>
            <person name="Chang Y.-J."/>
            <person name="Jeffries C.C."/>
            <person name="Brettin T."/>
            <person name="Detter J.C."/>
            <person name="Tapia R."/>
            <person name="Han C."/>
            <person name="Heimerl T."/>
            <person name="Weikl F."/>
            <person name="Brambilla E."/>
            <person name="Goker M."/>
            <person name="Bristow J."/>
            <person name="Eisen J.A."/>
            <person name="Markowitz V."/>
            <person name="Hugenholtz P."/>
            <person name="Kyrpides N.C."/>
            <person name="Klenk H.-P."/>
        </authorList>
    </citation>
    <scope>NUCLEOTIDE SEQUENCE [LARGE SCALE GENOMIC DNA]</scope>
    <source>
        <strain evidence="2">DSM 11486 / M11TL</strain>
    </source>
</reference>
<evidence type="ECO:0000313" key="2">
    <source>
        <dbReference type="Proteomes" id="UP000002376"/>
    </source>
</evidence>
<dbReference type="EMBL" id="CP001939">
    <property type="protein sequence ID" value="ADG90411.1"/>
    <property type="molecule type" value="Genomic_DNA"/>
</dbReference>
<organism evidence="1 2">
    <name type="scientific">Thermosphaera aggregans (strain DSM 11486 / M11TL)</name>
    <dbReference type="NCBI Taxonomy" id="633148"/>
    <lineage>
        <taxon>Archaea</taxon>
        <taxon>Thermoproteota</taxon>
        <taxon>Thermoprotei</taxon>
        <taxon>Desulfurococcales</taxon>
        <taxon>Desulfurococcaceae</taxon>
        <taxon>Thermosphaera</taxon>
    </lineage>
</organism>
<accession>D5TZW1</accession>
<gene>
    <name evidence="1" type="ordered locus">Tagg_0131</name>
</gene>
<protein>
    <submittedName>
        <fullName evidence="1">Uncharacterized protein</fullName>
    </submittedName>
</protein>
<evidence type="ECO:0000313" key="1">
    <source>
        <dbReference type="EMBL" id="ADG90411.1"/>
    </source>
</evidence>
<reference key="3">
    <citation type="submission" date="2010-02" db="EMBL/GenBank/DDBJ databases">
        <title>Complete genome sequence of Thermosphaera aggregans type strain (M11TL).</title>
        <authorList>
            <consortium name="US DOE Joint Genome Institute (JGI-PGF)"/>
            <person name="Spring S."/>
            <person name="Lapidus A."/>
            <person name="Munk C."/>
            <person name="Schroeder M."/>
            <person name="Glavina Del Rio T."/>
            <person name="Tice H."/>
            <person name="Copeland A."/>
            <person name="Cheng J.-F."/>
            <person name="Lucas S."/>
            <person name="Chen F."/>
            <person name="Nolan M."/>
            <person name="Bruce D."/>
            <person name="Goodwin L."/>
            <person name="Pitluck S."/>
            <person name="Ivanova N."/>
            <person name="Mavromatis K."/>
            <person name="Ovchinnikova G."/>
            <person name="Pati A."/>
            <person name="Chen A."/>
            <person name="Palaniappan K."/>
            <person name="Land M."/>
            <person name="Hauser L."/>
            <person name="Chang Y.-J."/>
            <person name="Jeffries C.C."/>
            <person name="Brettin T."/>
            <person name="Detter J.C."/>
            <person name="Tapia R."/>
            <person name="Han C."/>
            <person name="Chain P."/>
            <person name="Heimerl T."/>
            <person name="Weik F."/>
            <person name="Goker M."/>
            <person name="Rachel R."/>
            <person name="Bristow J."/>
            <person name="Eisen J.A."/>
            <person name="Markowitz V."/>
            <person name="Hugenholtz P."/>
            <person name="Kyrpides N.C."/>
            <person name="Klenk H.-P."/>
        </authorList>
    </citation>
    <scope>NUCLEOTIDE SEQUENCE</scope>
    <source>
        <strain>DSM 11486</strain>
    </source>
</reference>
<dbReference type="HOGENOM" id="CLU_177468_0_0_2"/>
<reference evidence="1 2" key="1">
    <citation type="journal article" date="2010" name="Stand. Genomic Sci.">
        <title>Complete genome sequence of Thermosphaera aggregans type strain (M11TL).</title>
        <authorList>
            <person name="Spring S."/>
            <person name="Rachel R."/>
            <person name="Lapidus A."/>
            <person name="Davenport K."/>
            <person name="Tice H."/>
            <person name="Copeland A."/>
            <person name="Cheng J.F."/>
            <person name="Lucas S."/>
            <person name="Chen F."/>
            <person name="Nolan M."/>
            <person name="Bruce D."/>
            <person name="Goodwin L."/>
            <person name="Pitluck S."/>
            <person name="Ivanova N."/>
            <person name="Mavromatis K."/>
            <person name="Ovchinnikova G."/>
            <person name="Pati A."/>
            <person name="Chen A."/>
            <person name="Palaniappan K."/>
            <person name="Land M."/>
            <person name="Hauser L."/>
            <person name="Chang Y.J."/>
            <person name="Jeffries C.C."/>
            <person name="Brettin T."/>
            <person name="Detter J.C."/>
            <person name="Tapia R."/>
            <person name="Han C."/>
            <person name="Heimerl T."/>
            <person name="Weikl F."/>
            <person name="Brambilla E."/>
            <person name="Goker M."/>
            <person name="Bristow J."/>
            <person name="Eisen J.A."/>
            <person name="Markowitz V."/>
            <person name="Hugenholtz P."/>
            <person name="Kyrpides N.C."/>
            <person name="Klenk H.P."/>
        </authorList>
    </citation>
    <scope>NUCLEOTIDE SEQUENCE [LARGE SCALE GENOMIC DNA]</scope>
    <source>
        <strain evidence="2">DSM 11486 / M11TL</strain>
    </source>
</reference>
<keyword evidence="2" id="KW-1185">Reference proteome</keyword>
<dbReference type="KEGG" id="tag:Tagg_0131"/>
<name>D5TZW1_THEAM</name>